<protein>
    <submittedName>
        <fullName evidence="1">Uncharacterized protein</fullName>
    </submittedName>
</protein>
<organism evidence="1 2">
    <name type="scientific">Lindgomyces ingoldianus</name>
    <dbReference type="NCBI Taxonomy" id="673940"/>
    <lineage>
        <taxon>Eukaryota</taxon>
        <taxon>Fungi</taxon>
        <taxon>Dikarya</taxon>
        <taxon>Ascomycota</taxon>
        <taxon>Pezizomycotina</taxon>
        <taxon>Dothideomycetes</taxon>
        <taxon>Pleosporomycetidae</taxon>
        <taxon>Pleosporales</taxon>
        <taxon>Lindgomycetaceae</taxon>
        <taxon>Lindgomyces</taxon>
    </lineage>
</organism>
<evidence type="ECO:0000313" key="2">
    <source>
        <dbReference type="Proteomes" id="UP000799755"/>
    </source>
</evidence>
<name>A0ACB6Q7K0_9PLEO</name>
<accession>A0ACB6Q7K0</accession>
<evidence type="ECO:0000313" key="1">
    <source>
        <dbReference type="EMBL" id="KAF2462843.1"/>
    </source>
</evidence>
<reference evidence="1" key="1">
    <citation type="journal article" date="2020" name="Stud. Mycol.">
        <title>101 Dothideomycetes genomes: a test case for predicting lifestyles and emergence of pathogens.</title>
        <authorList>
            <person name="Haridas S."/>
            <person name="Albert R."/>
            <person name="Binder M."/>
            <person name="Bloem J."/>
            <person name="Labutti K."/>
            <person name="Salamov A."/>
            <person name="Andreopoulos B."/>
            <person name="Baker S."/>
            <person name="Barry K."/>
            <person name="Bills G."/>
            <person name="Bluhm B."/>
            <person name="Cannon C."/>
            <person name="Castanera R."/>
            <person name="Culley D."/>
            <person name="Daum C."/>
            <person name="Ezra D."/>
            <person name="Gonzalez J."/>
            <person name="Henrissat B."/>
            <person name="Kuo A."/>
            <person name="Liang C."/>
            <person name="Lipzen A."/>
            <person name="Lutzoni F."/>
            <person name="Magnuson J."/>
            <person name="Mondo S."/>
            <person name="Nolan M."/>
            <person name="Ohm R."/>
            <person name="Pangilinan J."/>
            <person name="Park H.-J."/>
            <person name="Ramirez L."/>
            <person name="Alfaro M."/>
            <person name="Sun H."/>
            <person name="Tritt A."/>
            <person name="Yoshinaga Y."/>
            <person name="Zwiers L.-H."/>
            <person name="Turgeon B."/>
            <person name="Goodwin S."/>
            <person name="Spatafora J."/>
            <person name="Crous P."/>
            <person name="Grigoriev I."/>
        </authorList>
    </citation>
    <scope>NUCLEOTIDE SEQUENCE</scope>
    <source>
        <strain evidence="1">ATCC 200398</strain>
    </source>
</reference>
<keyword evidence="2" id="KW-1185">Reference proteome</keyword>
<dbReference type="EMBL" id="MU003561">
    <property type="protein sequence ID" value="KAF2462843.1"/>
    <property type="molecule type" value="Genomic_DNA"/>
</dbReference>
<sequence>MLLQVAEYVPALAQPWIYNSSPTITNARTDTSASPWMSWYSSIFEGFWRTRTEICASRTAKKAVEIELYHELGSHLANLTCMGLPSPEIIVLSEDEGQSLQKPHVWSSTERRSFMWSEIAVEIYDLMEGDWVWPQFCQGDATPSGCAVGGHDGSPRYSGVVIVNTNEHRGRVGNSYRPEKLRAGVELNMTCRIQITFLRPGTTPEPPPRPQARLCRAHWSFIFLRTECCIIGVIAFLIQFFDKMDLKAQCPTSISKMPRRKQVIGEGLNTGAFLLGHMDGNEGSIRTFSCLIFEIPIKIFSKHYMPLMAFCGSSRIRVSDVSNVEASALTFSPILHAIRVNMVFPQPLMGMTSNQELRSSHIFVGPDVTETTSYTVLVSPPSNPHPSISHISLPRYYELFPYLTASS</sequence>
<comment type="caution">
    <text evidence="1">The sequence shown here is derived from an EMBL/GenBank/DDBJ whole genome shotgun (WGS) entry which is preliminary data.</text>
</comment>
<proteinExistence type="predicted"/>
<gene>
    <name evidence="1" type="ORF">BDR25DRAFT_363501</name>
</gene>
<dbReference type="Proteomes" id="UP000799755">
    <property type="component" value="Unassembled WGS sequence"/>
</dbReference>